<proteinExistence type="predicted"/>
<protein>
    <submittedName>
        <fullName evidence="2">Capsular polysaccharide biosynthesis protein</fullName>
    </submittedName>
</protein>
<comment type="caution">
    <text evidence="2">The sequence shown here is derived from an EMBL/GenBank/DDBJ whole genome shotgun (WGS) entry which is preliminary data.</text>
</comment>
<accession>A0ABS4HBT7</accession>
<evidence type="ECO:0000256" key="1">
    <source>
        <dbReference type="SAM" id="MobiDB-lite"/>
    </source>
</evidence>
<gene>
    <name evidence="2" type="ORF">J2Z82_001318</name>
</gene>
<evidence type="ECO:0000313" key="3">
    <source>
        <dbReference type="Proteomes" id="UP001519328"/>
    </source>
</evidence>
<dbReference type="Proteomes" id="UP001519328">
    <property type="component" value="Unassembled WGS sequence"/>
</dbReference>
<keyword evidence="3" id="KW-1185">Reference proteome</keyword>
<feature type="region of interest" description="Disordered" evidence="1">
    <location>
        <begin position="22"/>
        <end position="47"/>
    </location>
</feature>
<sequence>MKKAIAIILLSIFVIGCSDNSSDQMQGNNEQVSANGVTDKSNEQESDNMSNIDKIKFYAQVMRNYGVLEHLNSELNDVTQDLYNIAVEGYHLNGYEEGIKNLDLFTKIFSKVSTNIEETIDSSESLMSISGEYKQDLTNMKVAIKHTKDAMEEHRLAYEQIELYIKTDDNKNIKKYRVHADKVYDLTLQANSVAVESKNNFLW</sequence>
<evidence type="ECO:0000313" key="2">
    <source>
        <dbReference type="EMBL" id="MBP1948382.1"/>
    </source>
</evidence>
<feature type="compositionally biased region" description="Polar residues" evidence="1">
    <location>
        <begin position="22"/>
        <end position="39"/>
    </location>
</feature>
<organism evidence="2 3">
    <name type="scientific">Virgibacillus litoralis</name>
    <dbReference type="NCBI Taxonomy" id="578221"/>
    <lineage>
        <taxon>Bacteria</taxon>
        <taxon>Bacillati</taxon>
        <taxon>Bacillota</taxon>
        <taxon>Bacilli</taxon>
        <taxon>Bacillales</taxon>
        <taxon>Bacillaceae</taxon>
        <taxon>Virgibacillus</taxon>
    </lineage>
</organism>
<dbReference type="PROSITE" id="PS51257">
    <property type="entry name" value="PROKAR_LIPOPROTEIN"/>
    <property type="match status" value="1"/>
</dbReference>
<dbReference type="EMBL" id="JAGGKK010000005">
    <property type="protein sequence ID" value="MBP1948382.1"/>
    <property type="molecule type" value="Genomic_DNA"/>
</dbReference>
<reference evidence="2 3" key="1">
    <citation type="submission" date="2021-03" db="EMBL/GenBank/DDBJ databases">
        <title>Genomic Encyclopedia of Type Strains, Phase IV (KMG-IV): sequencing the most valuable type-strain genomes for metagenomic binning, comparative biology and taxonomic classification.</title>
        <authorList>
            <person name="Goeker M."/>
        </authorList>
    </citation>
    <scope>NUCLEOTIDE SEQUENCE [LARGE SCALE GENOMIC DNA]</scope>
    <source>
        <strain evidence="2 3">DSM 21085</strain>
    </source>
</reference>
<dbReference type="RefSeq" id="WP_209479949.1">
    <property type="nucleotide sequence ID" value="NZ_JAGGKK010000005.1"/>
</dbReference>
<name>A0ABS4HBT7_9BACI</name>